<proteinExistence type="predicted"/>
<evidence type="ECO:0000313" key="3">
    <source>
        <dbReference type="Proteomes" id="UP001187343"/>
    </source>
</evidence>
<comment type="caution">
    <text evidence="2">The sequence shown here is derived from an EMBL/GenBank/DDBJ whole genome shotgun (WGS) entry which is preliminary data.</text>
</comment>
<evidence type="ECO:0000256" key="1">
    <source>
        <dbReference type="SAM" id="MobiDB-lite"/>
    </source>
</evidence>
<gene>
    <name evidence="2" type="ORF">Q8A67_021207</name>
</gene>
<keyword evidence="3" id="KW-1185">Reference proteome</keyword>
<accession>A0AA88P9B7</accession>
<feature type="compositionally biased region" description="Basic residues" evidence="1">
    <location>
        <begin position="51"/>
        <end position="68"/>
    </location>
</feature>
<feature type="region of interest" description="Disordered" evidence="1">
    <location>
        <begin position="45"/>
        <end position="68"/>
    </location>
</feature>
<evidence type="ECO:0000313" key="2">
    <source>
        <dbReference type="EMBL" id="KAK2874054.1"/>
    </source>
</evidence>
<reference evidence="2" key="1">
    <citation type="submission" date="2023-08" db="EMBL/GenBank/DDBJ databases">
        <title>Chromosome-level Genome Assembly of mud carp (Cirrhinus molitorella).</title>
        <authorList>
            <person name="Liu H."/>
        </authorList>
    </citation>
    <scope>NUCLEOTIDE SEQUENCE</scope>
    <source>
        <strain evidence="2">Prfri</strain>
        <tissue evidence="2">Muscle</tissue>
    </source>
</reference>
<dbReference type="EMBL" id="JAUYZG010000021">
    <property type="protein sequence ID" value="KAK2874054.1"/>
    <property type="molecule type" value="Genomic_DNA"/>
</dbReference>
<dbReference type="Proteomes" id="UP001187343">
    <property type="component" value="Unassembled WGS sequence"/>
</dbReference>
<name>A0AA88P9B7_9TELE</name>
<organism evidence="2 3">
    <name type="scientific">Cirrhinus molitorella</name>
    <name type="common">mud carp</name>
    <dbReference type="NCBI Taxonomy" id="172907"/>
    <lineage>
        <taxon>Eukaryota</taxon>
        <taxon>Metazoa</taxon>
        <taxon>Chordata</taxon>
        <taxon>Craniata</taxon>
        <taxon>Vertebrata</taxon>
        <taxon>Euteleostomi</taxon>
        <taxon>Actinopterygii</taxon>
        <taxon>Neopterygii</taxon>
        <taxon>Teleostei</taxon>
        <taxon>Ostariophysi</taxon>
        <taxon>Cypriniformes</taxon>
        <taxon>Cyprinidae</taxon>
        <taxon>Labeoninae</taxon>
        <taxon>Labeonini</taxon>
        <taxon>Cirrhinus</taxon>
    </lineage>
</organism>
<protein>
    <submittedName>
        <fullName evidence="2">Uncharacterized protein</fullName>
    </submittedName>
</protein>
<dbReference type="AlphaFoldDB" id="A0AA88P9B7"/>
<sequence length="68" mass="7871">MAFPSSLEQMETTSTLCSLDKQKVSRCRCLMCLDLSLVLKQRPDEAQEVTKRRRRRKILPVHSGIHSK</sequence>